<reference evidence="1" key="1">
    <citation type="submission" date="2024-03" db="EMBL/GenBank/DDBJ databases">
        <title>Novel Streptomyces species of biotechnological and ecological value are a feature of Machair soil.</title>
        <authorList>
            <person name="Prole J.R."/>
            <person name="Goodfellow M."/>
            <person name="Allenby N."/>
            <person name="Ward A.C."/>
        </authorList>
    </citation>
    <scope>NUCLEOTIDE SEQUENCE</scope>
    <source>
        <strain evidence="1">MS2.AVA.5</strain>
    </source>
</reference>
<proteinExistence type="predicted"/>
<dbReference type="Proteomes" id="UP001377168">
    <property type="component" value="Unassembled WGS sequence"/>
</dbReference>
<evidence type="ECO:0000313" key="2">
    <source>
        <dbReference type="Proteomes" id="UP001377168"/>
    </source>
</evidence>
<evidence type="ECO:0000313" key="1">
    <source>
        <dbReference type="EMBL" id="MEJ8637574.1"/>
    </source>
</evidence>
<organism evidence="1 2">
    <name type="scientific">Streptomyces achmelvichensis</name>
    <dbReference type="NCBI Taxonomy" id="3134111"/>
    <lineage>
        <taxon>Bacteria</taxon>
        <taxon>Bacillati</taxon>
        <taxon>Actinomycetota</taxon>
        <taxon>Actinomycetes</taxon>
        <taxon>Kitasatosporales</taxon>
        <taxon>Streptomycetaceae</taxon>
        <taxon>Streptomyces</taxon>
    </lineage>
</organism>
<comment type="caution">
    <text evidence="1">The sequence shown here is derived from an EMBL/GenBank/DDBJ whole genome shotgun (WGS) entry which is preliminary data.</text>
</comment>
<accession>A0ACC6Q1L0</accession>
<name>A0ACC6Q1L0_9ACTN</name>
<keyword evidence="2" id="KW-1185">Reference proteome</keyword>
<dbReference type="EMBL" id="JBBKAJ010000022">
    <property type="protein sequence ID" value="MEJ8637574.1"/>
    <property type="molecule type" value="Genomic_DNA"/>
</dbReference>
<protein>
    <submittedName>
        <fullName evidence="1">tRNA-dependent cyclodipeptide synthase</fullName>
    </submittedName>
</protein>
<gene>
    <name evidence="1" type="ORF">WKI67_29845</name>
</gene>
<sequence length="243" mass="26479">MTITTESFTARPFTPNCRLLMDEGDHVLIGVSPGNSYFSARRITELAAWAAPRFTAVDFVYADLHVASVFAALGHAPEQAVRRASKELKAVRRRILGGVEAAGPWGRRIGVRALSEFSGDPVYALLHRRVRHFLATDEEFRKSCDRMVRQFLAPRIGEGGAVTPEQRSACLDYIAAELPFFLDTPGILGVPSSVSCYHALMPLTELLFGKGGGLRAARNQGYAVVQPDRPERSAGDGHRTAAA</sequence>